<evidence type="ECO:0000313" key="9">
    <source>
        <dbReference type="Proteomes" id="UP001283341"/>
    </source>
</evidence>
<feature type="coiled-coil region" evidence="6">
    <location>
        <begin position="948"/>
        <end position="1003"/>
    </location>
</feature>
<feature type="compositionally biased region" description="Basic residues" evidence="7">
    <location>
        <begin position="1"/>
        <end position="11"/>
    </location>
</feature>
<keyword evidence="3" id="KW-0963">Cytoplasm</keyword>
<keyword evidence="4" id="KW-0677">Repeat</keyword>
<dbReference type="InterPro" id="IPR015915">
    <property type="entry name" value="Kelch-typ_b-propeller"/>
</dbReference>
<evidence type="ECO:0000256" key="6">
    <source>
        <dbReference type="SAM" id="Coils"/>
    </source>
</evidence>
<feature type="region of interest" description="Disordered" evidence="7">
    <location>
        <begin position="1290"/>
        <end position="1309"/>
    </location>
</feature>
<feature type="compositionally biased region" description="Low complexity" evidence="7">
    <location>
        <begin position="74"/>
        <end position="97"/>
    </location>
</feature>
<comment type="caution">
    <text evidence="8">The sequence shown here is derived from an EMBL/GenBank/DDBJ whole genome shotgun (WGS) entry which is preliminary data.</text>
</comment>
<feature type="compositionally biased region" description="Polar residues" evidence="7">
    <location>
        <begin position="670"/>
        <end position="680"/>
    </location>
</feature>
<dbReference type="Proteomes" id="UP001283341">
    <property type="component" value="Unassembled WGS sequence"/>
</dbReference>
<dbReference type="Gene3D" id="2.120.10.80">
    <property type="entry name" value="Kelch-type beta propeller"/>
    <property type="match status" value="1"/>
</dbReference>
<evidence type="ECO:0008006" key="10">
    <source>
        <dbReference type="Google" id="ProtNLM"/>
    </source>
</evidence>
<feature type="compositionally biased region" description="Polar residues" evidence="7">
    <location>
        <begin position="635"/>
        <end position="646"/>
    </location>
</feature>
<evidence type="ECO:0000256" key="5">
    <source>
        <dbReference type="ARBA" id="ARBA00023054"/>
    </source>
</evidence>
<feature type="region of interest" description="Disordered" evidence="7">
    <location>
        <begin position="458"/>
        <end position="680"/>
    </location>
</feature>
<evidence type="ECO:0000313" key="8">
    <source>
        <dbReference type="EMBL" id="KAK3330580.1"/>
    </source>
</evidence>
<evidence type="ECO:0000256" key="2">
    <source>
        <dbReference type="ARBA" id="ARBA00022441"/>
    </source>
</evidence>
<comment type="subcellular location">
    <subcellularLocation>
        <location evidence="1">Cytoplasm</location>
    </subcellularLocation>
</comment>
<proteinExistence type="predicted"/>
<dbReference type="InterPro" id="IPR006652">
    <property type="entry name" value="Kelch_1"/>
</dbReference>
<feature type="compositionally biased region" description="Polar residues" evidence="7">
    <location>
        <begin position="475"/>
        <end position="493"/>
    </location>
</feature>
<protein>
    <recommendedName>
        <fullName evidence="10">Cell polarity protein</fullName>
    </recommendedName>
</protein>
<accession>A0AAE0IT74</accession>
<name>A0AAE0IT74_9PEZI</name>
<feature type="compositionally biased region" description="Pro residues" evidence="7">
    <location>
        <begin position="539"/>
        <end position="551"/>
    </location>
</feature>
<keyword evidence="5 6" id="KW-0175">Coiled coil</keyword>
<feature type="compositionally biased region" description="Polar residues" evidence="7">
    <location>
        <begin position="576"/>
        <end position="586"/>
    </location>
</feature>
<reference evidence="8" key="2">
    <citation type="submission" date="2023-06" db="EMBL/GenBank/DDBJ databases">
        <authorList>
            <consortium name="Lawrence Berkeley National Laboratory"/>
            <person name="Haridas S."/>
            <person name="Hensen N."/>
            <person name="Bonometti L."/>
            <person name="Westerberg I."/>
            <person name="Brannstrom I.O."/>
            <person name="Guillou S."/>
            <person name="Cros-Aarteil S."/>
            <person name="Calhoun S."/>
            <person name="Kuo A."/>
            <person name="Mondo S."/>
            <person name="Pangilinan J."/>
            <person name="Riley R."/>
            <person name="Labutti K."/>
            <person name="Andreopoulos B."/>
            <person name="Lipzen A."/>
            <person name="Chen C."/>
            <person name="Yanf M."/>
            <person name="Daum C."/>
            <person name="Ng V."/>
            <person name="Clum A."/>
            <person name="Steindorff A."/>
            <person name="Ohm R."/>
            <person name="Martin F."/>
            <person name="Silar P."/>
            <person name="Natvig D."/>
            <person name="Lalanne C."/>
            <person name="Gautier V."/>
            <person name="Ament-Velasquez S.L."/>
            <person name="Kruys A."/>
            <person name="Hutchinson M.I."/>
            <person name="Powell A.J."/>
            <person name="Barry K."/>
            <person name="Miller A.N."/>
            <person name="Grigoriev I.V."/>
            <person name="Debuchy R."/>
            <person name="Gladieux P."/>
            <person name="Thoren M.H."/>
            <person name="Johannesson H."/>
        </authorList>
    </citation>
    <scope>NUCLEOTIDE SEQUENCE</scope>
    <source>
        <strain evidence="8">CBS 118394</strain>
    </source>
</reference>
<dbReference type="SMART" id="SM00612">
    <property type="entry name" value="Kelch"/>
    <property type="match status" value="2"/>
</dbReference>
<dbReference type="GO" id="GO:0051285">
    <property type="term" value="C:cell cortex of cell tip"/>
    <property type="evidence" value="ECO:0007669"/>
    <property type="project" value="TreeGrafter"/>
</dbReference>
<dbReference type="GO" id="GO:0061245">
    <property type="term" value="P:establishment or maintenance of bipolar cell polarity"/>
    <property type="evidence" value="ECO:0007669"/>
    <property type="project" value="TreeGrafter"/>
</dbReference>
<dbReference type="Pfam" id="PF24681">
    <property type="entry name" value="Kelch_KLHDC2_KLHL20_DRC7"/>
    <property type="match status" value="1"/>
</dbReference>
<feature type="coiled-coil region" evidence="6">
    <location>
        <begin position="815"/>
        <end position="891"/>
    </location>
</feature>
<feature type="compositionally biased region" description="Polar residues" evidence="7">
    <location>
        <begin position="598"/>
        <end position="614"/>
    </location>
</feature>
<dbReference type="Gene3D" id="1.10.287.1490">
    <property type="match status" value="1"/>
</dbReference>
<feature type="compositionally biased region" description="Polar residues" evidence="7">
    <location>
        <begin position="43"/>
        <end position="54"/>
    </location>
</feature>
<dbReference type="PANTHER" id="PTHR23244">
    <property type="entry name" value="KELCH REPEAT DOMAIN"/>
    <property type="match status" value="1"/>
</dbReference>
<evidence type="ECO:0000256" key="3">
    <source>
        <dbReference type="ARBA" id="ARBA00022490"/>
    </source>
</evidence>
<evidence type="ECO:0000256" key="1">
    <source>
        <dbReference type="ARBA" id="ARBA00004496"/>
    </source>
</evidence>
<gene>
    <name evidence="8" type="ORF">B0H66DRAFT_68367</name>
</gene>
<keyword evidence="9" id="KW-1185">Reference proteome</keyword>
<organism evidence="8 9">
    <name type="scientific">Apodospora peruviana</name>
    <dbReference type="NCBI Taxonomy" id="516989"/>
    <lineage>
        <taxon>Eukaryota</taxon>
        <taxon>Fungi</taxon>
        <taxon>Dikarya</taxon>
        <taxon>Ascomycota</taxon>
        <taxon>Pezizomycotina</taxon>
        <taxon>Sordariomycetes</taxon>
        <taxon>Sordariomycetidae</taxon>
        <taxon>Sordariales</taxon>
        <taxon>Lasiosphaeriaceae</taxon>
        <taxon>Apodospora</taxon>
    </lineage>
</organism>
<evidence type="ECO:0000256" key="4">
    <source>
        <dbReference type="ARBA" id="ARBA00022737"/>
    </source>
</evidence>
<feature type="region of interest" description="Disordered" evidence="7">
    <location>
        <begin position="1444"/>
        <end position="1484"/>
    </location>
</feature>
<feature type="coiled-coil region" evidence="6">
    <location>
        <begin position="1027"/>
        <end position="1117"/>
    </location>
</feature>
<feature type="region of interest" description="Disordered" evidence="7">
    <location>
        <begin position="1"/>
        <end position="117"/>
    </location>
</feature>
<dbReference type="FunFam" id="2.120.10.80:FF:000049">
    <property type="entry name" value="Cell polarity protein (Tea1)"/>
    <property type="match status" value="1"/>
</dbReference>
<feature type="region of interest" description="Disordered" evidence="7">
    <location>
        <begin position="1126"/>
        <end position="1152"/>
    </location>
</feature>
<dbReference type="PANTHER" id="PTHR23244:SF456">
    <property type="entry name" value="MULTIPLE EPIDERMAL GROWTH FACTOR-LIKE DOMAINS PROTEIN 8"/>
    <property type="match status" value="1"/>
</dbReference>
<evidence type="ECO:0000256" key="7">
    <source>
        <dbReference type="SAM" id="MobiDB-lite"/>
    </source>
</evidence>
<reference evidence="8" key="1">
    <citation type="journal article" date="2023" name="Mol. Phylogenet. Evol.">
        <title>Genome-scale phylogeny and comparative genomics of the fungal order Sordariales.</title>
        <authorList>
            <person name="Hensen N."/>
            <person name="Bonometti L."/>
            <person name="Westerberg I."/>
            <person name="Brannstrom I.O."/>
            <person name="Guillou S."/>
            <person name="Cros-Aarteil S."/>
            <person name="Calhoun S."/>
            <person name="Haridas S."/>
            <person name="Kuo A."/>
            <person name="Mondo S."/>
            <person name="Pangilinan J."/>
            <person name="Riley R."/>
            <person name="LaButti K."/>
            <person name="Andreopoulos B."/>
            <person name="Lipzen A."/>
            <person name="Chen C."/>
            <person name="Yan M."/>
            <person name="Daum C."/>
            <person name="Ng V."/>
            <person name="Clum A."/>
            <person name="Steindorff A."/>
            <person name="Ohm R.A."/>
            <person name="Martin F."/>
            <person name="Silar P."/>
            <person name="Natvig D.O."/>
            <person name="Lalanne C."/>
            <person name="Gautier V."/>
            <person name="Ament-Velasquez S.L."/>
            <person name="Kruys A."/>
            <person name="Hutchinson M.I."/>
            <person name="Powell A.J."/>
            <person name="Barry K."/>
            <person name="Miller A.N."/>
            <person name="Grigoriev I.V."/>
            <person name="Debuchy R."/>
            <person name="Gladieux P."/>
            <person name="Hiltunen Thoren M."/>
            <person name="Johannesson H."/>
        </authorList>
    </citation>
    <scope>NUCLEOTIDE SEQUENCE</scope>
    <source>
        <strain evidence="8">CBS 118394</strain>
    </source>
</reference>
<dbReference type="EMBL" id="JAUEDM010000001">
    <property type="protein sequence ID" value="KAK3330580.1"/>
    <property type="molecule type" value="Genomic_DNA"/>
</dbReference>
<keyword evidence="2" id="KW-0880">Kelch repeat</keyword>
<dbReference type="SUPFAM" id="SSF117281">
    <property type="entry name" value="Kelch motif"/>
    <property type="match status" value="1"/>
</dbReference>
<sequence length="1484" mass="162153">MAFLFKSKKHQDRGLASRDGPPGSGSSVQSAASRVRDEKGSRATPTGSLNSLDNDGSAGSPEQYARQRGQSLEQLQQTPPQVQQQQPQPQSQQQQPPSASDLPFRNGPSPPQMANPNAALYPWSQRRLTYTSSHPSPFPRYGAAVNSVSSKEGDIYVMGGLINSSTVKGDLWLIEAGGSMACYPLATTAEGPSPRVGHSSLLVGNAFIVYGGDTKIDENDVLDETLYLLNTSTRQWSRALPAGPRPAGRYGHSLNILGSKIYVFGGQVEGYFMNDLAAFDLNQLQMPNNRWEMLIQNTDGANPPTGKVPPARTNHSMITYNDKMYLFGGTNGFKWFNDVWCYDPTTNLWTQFDCIGYIPVPREGHAAALVDDVMYIFGGRTEEGADLGDLAAFRITSRRWYTFQNMGPSPSPRSGHSMTAVGKTVVVVGGEPSSATTAVNDLALVYWLDTTKIRYPSDAQASAQRNPSARRPSDVTAQNASRNLPSRDGSTGPTDPKRLIGTREIGAASGPNGGYRAPTGDAPPPTAPTNGNSKLPRSAAPPGPSGPPPQGQAPRPVINTAASRVRNASLERADLQQGSPNQSPVLQQGPVPREGESPITNGRRTPTQNPTKSAPKQAEPVAAEVPKAKPPPRQTRVQGSVDSSTEPALKQVTNRPSSPPPPTRQNSNPLSRRSSTRNSQTVALLKELDAARNRNAWYASELELARKAGYTPNASLSPVLDSRAAETFDDDDKPLIEALLAMRTELANVQSSVDKQAVLAAKQIAEADKQRDAAIQEAVYAKAKLAARVGSAASTPQLDNERDFEDRVGEMGRKLANALNVQKGLQDQLERMNAEIDAERKARKLADDTTNAAQKRMADLESYKQQNSSEVERLKAELHKTQREAREQSVAAAEAVGAAQMLRVEKDDLEHKYNEAVGSAKEHDETFESLREAVAASADMKLLLERKLDEERALRETVESKLNKLKAEHEARTSELVAATQRLKDAEELAEQHANEARLHRQAVLTGIDKISAKDVGKSSKADEDRVVALQGQLAAANALVRKYQQEADAASDRLRSAEARIAGLEAYQEQASREGVSIRRQLQGALRETQSLQAANSDLKNKLDQHQLEANAIMVQHNTLKDILNERGISPTSASRSRGLGSPREDSPDQTRLRELEQQLATAQSAIDETRQTAAMQAQEAETAYREKLGQLENDYQSAVHYVKGTEKMLKQLKEQLSRYKTENSRLKEQLVELEDKLEAEAANGTPDDWETQRDALEAQISELQAELRNSVAQLERQLQSVRQELADAKRERDSALQNTEEVSHRLNDARKDVEELQQENALLEQRAQDAEAKVNSLLEHVELSVDNYRRRSRQVPSLGSDVIGTANVPIANVLPTNGGGMGHVRQESSEAESLYGGGMDNARNSTALDNLANELETLRSHWETTNKNYRLSNTFDFEANPTAVKKDNRESLGLSGSLADWRKRLDENGPDDEGDSQPGGAK</sequence>